<dbReference type="InterPro" id="IPR004154">
    <property type="entry name" value="Anticodon-bd"/>
</dbReference>
<evidence type="ECO:0000313" key="11">
    <source>
        <dbReference type="EMBL" id="EMR11272.1"/>
    </source>
</evidence>
<dbReference type="OMA" id="EVYWVTH"/>
<dbReference type="STRING" id="1069680.M7NVH1"/>
<protein>
    <recommendedName>
        <fullName evidence="2">proline--tRNA ligase</fullName>
        <ecNumber evidence="2">6.1.1.15</ecNumber>
    </recommendedName>
    <alternativeName>
        <fullName evidence="8">Prolyl-tRNA synthetase</fullName>
    </alternativeName>
</protein>
<dbReference type="GO" id="GO:0004827">
    <property type="term" value="F:proline-tRNA ligase activity"/>
    <property type="evidence" value="ECO:0007669"/>
    <property type="project" value="UniProtKB-EC"/>
</dbReference>
<evidence type="ECO:0000259" key="10">
    <source>
        <dbReference type="PROSITE" id="PS50862"/>
    </source>
</evidence>
<dbReference type="InterPro" id="IPR036621">
    <property type="entry name" value="Anticodon-bd_dom_sf"/>
</dbReference>
<dbReference type="GeneID" id="19894000"/>
<evidence type="ECO:0000256" key="3">
    <source>
        <dbReference type="ARBA" id="ARBA00022598"/>
    </source>
</evidence>
<evidence type="ECO:0000256" key="8">
    <source>
        <dbReference type="ARBA" id="ARBA00029731"/>
    </source>
</evidence>
<dbReference type="GO" id="GO:0005524">
    <property type="term" value="F:ATP binding"/>
    <property type="evidence" value="ECO:0007669"/>
    <property type="project" value="UniProtKB-KW"/>
</dbReference>
<dbReference type="InterPro" id="IPR002316">
    <property type="entry name" value="Pro-tRNA-ligase_IIa"/>
</dbReference>
<keyword evidence="7" id="KW-0030">Aminoacyl-tRNA synthetase</keyword>
<evidence type="ECO:0000256" key="7">
    <source>
        <dbReference type="ARBA" id="ARBA00023146"/>
    </source>
</evidence>
<evidence type="ECO:0000313" key="12">
    <source>
        <dbReference type="Proteomes" id="UP000011958"/>
    </source>
</evidence>
<dbReference type="RefSeq" id="XP_007872174.1">
    <property type="nucleotide sequence ID" value="XM_007873983.1"/>
</dbReference>
<sequence>MNEKGILHGLSCLSINDRYIINHEEAPSEVLWKKNLKKQTIFDKYLLTRIRLSKTGIDEDKEFKLVFIVGLEDSKIEFSSIASVLKCKSLHMVPSELVFDFFGVKSEQVSLFCLRKENISKIHLVLDSRILVKEELLAFRLSSNKTVFITSDQLLKYLVDLDVKRTDIDLSLKQKANFQSKVSLSNKDGLQEGTLIGITVKKKDNFSEWYRQVLIKGEWFDSEIKKMGVEGCYFPMFVSSKVLEKEKDHIEGFAPEVAWITKAGNSNLEEPIAIRPTSETIMYSYYSKWIRSHRDLPLKLNQWNSVVRWEFKHPQPFLRTREFLWQEGHTVYLNRKESEKEVFEILDLYEKVYIDLLAVPVIKGIKSEKEKFAGAAFTATIEGYIPASGRAIQAATSHSLGQNFSKMFDICVENPDTKVTGEKSKIYVWQNSWGLSTRAIGIMIMTHGDDKGLVIPPKVSKIQVIVIPCGITVKTTNDEQKLIQDGVENIVQELKKAGIRVNSDSRTLYSPGWKFSHWEMMGVPLRLEYGLKDHKASQVIAVRRDTGIKFAVPLSTLLQTVSELLTTIQSDLYKKAKKMYDENIQIVYKWDDFVPSLNKKKVLLVPWCKISSCEEKIRQRSSNESNIELDEEETLLSMGAKSLCIPLEQPSGEYLLKGITRCVACENFATTFALFGRSY</sequence>
<accession>M7NVH1</accession>
<dbReference type="InterPro" id="IPR033721">
    <property type="entry name" value="ProRS_core_arch_euk"/>
</dbReference>
<dbReference type="VEuPathDB" id="FungiDB:PNEG_00302"/>
<dbReference type="SUPFAM" id="SSF55826">
    <property type="entry name" value="YbaK/ProRS associated domain"/>
    <property type="match status" value="1"/>
</dbReference>
<dbReference type="FunFam" id="3.30.110.30:FF:000001">
    <property type="entry name" value="Bifunctional glutamate/proline--tRNA ligase"/>
    <property type="match status" value="1"/>
</dbReference>
<keyword evidence="6" id="KW-0648">Protein biosynthesis</keyword>
<dbReference type="CDD" id="cd00778">
    <property type="entry name" value="ProRS_core_arch_euk"/>
    <property type="match status" value="1"/>
</dbReference>
<dbReference type="PROSITE" id="PS50862">
    <property type="entry name" value="AA_TRNA_LIGASE_II"/>
    <property type="match status" value="1"/>
</dbReference>
<comment type="caution">
    <text evidence="11">The sequence shown here is derived from an EMBL/GenBank/DDBJ whole genome shotgun (WGS) entry which is preliminary data.</text>
</comment>
<dbReference type="InterPro" id="IPR017449">
    <property type="entry name" value="Pro-tRNA_synth_II"/>
</dbReference>
<keyword evidence="5" id="KW-0067">ATP-binding</keyword>
<dbReference type="SUPFAM" id="SSF52954">
    <property type="entry name" value="Class II aaRS ABD-related"/>
    <property type="match status" value="1"/>
</dbReference>
<dbReference type="Proteomes" id="UP000011958">
    <property type="component" value="Unassembled WGS sequence"/>
</dbReference>
<feature type="domain" description="Aminoacyl-transfer RNA synthetases class-II family profile" evidence="10">
    <location>
        <begin position="224"/>
        <end position="456"/>
    </location>
</feature>
<dbReference type="GO" id="GO:0006433">
    <property type="term" value="P:prolyl-tRNA aminoacylation"/>
    <property type="evidence" value="ECO:0007669"/>
    <property type="project" value="InterPro"/>
</dbReference>
<dbReference type="GO" id="GO:0017101">
    <property type="term" value="C:aminoacyl-tRNA synthetase multienzyme complex"/>
    <property type="evidence" value="ECO:0007669"/>
    <property type="project" value="TreeGrafter"/>
</dbReference>
<keyword evidence="4" id="KW-0547">Nucleotide-binding</keyword>
<dbReference type="HAMAP" id="MF_01571">
    <property type="entry name" value="Pro_tRNA_synth_type3"/>
    <property type="match status" value="1"/>
</dbReference>
<dbReference type="InterPro" id="IPR045864">
    <property type="entry name" value="aa-tRNA-synth_II/BPL/LPL"/>
</dbReference>
<dbReference type="Gene3D" id="3.40.50.800">
    <property type="entry name" value="Anticodon-binding domain"/>
    <property type="match status" value="1"/>
</dbReference>
<dbReference type="PANTHER" id="PTHR43382:SF2">
    <property type="entry name" value="BIFUNCTIONAL GLUTAMATE_PROLINE--TRNA LIGASE"/>
    <property type="match status" value="1"/>
</dbReference>
<name>M7NVH1_PNEMU</name>
<dbReference type="Pfam" id="PF03129">
    <property type="entry name" value="HGTP_anticodon"/>
    <property type="match status" value="1"/>
</dbReference>
<dbReference type="InterPro" id="IPR006195">
    <property type="entry name" value="aa-tRNA-synth_II"/>
</dbReference>
<evidence type="ECO:0000256" key="6">
    <source>
        <dbReference type="ARBA" id="ARBA00022917"/>
    </source>
</evidence>
<dbReference type="FunFam" id="3.40.50.800:FF:000005">
    <property type="entry name" value="bifunctional glutamate/proline--tRNA ligase"/>
    <property type="match status" value="1"/>
</dbReference>
<dbReference type="Pfam" id="PF04073">
    <property type="entry name" value="tRNA_edit"/>
    <property type="match status" value="1"/>
</dbReference>
<dbReference type="EC" id="6.1.1.15" evidence="2"/>
<dbReference type="CDD" id="cd00862">
    <property type="entry name" value="ProRS_anticodon_zinc"/>
    <property type="match status" value="1"/>
</dbReference>
<comment type="catalytic activity">
    <reaction evidence="9">
        <text>tRNA(Pro) + L-proline + ATP = L-prolyl-tRNA(Pro) + AMP + diphosphate</text>
        <dbReference type="Rhea" id="RHEA:14305"/>
        <dbReference type="Rhea" id="RHEA-COMP:9700"/>
        <dbReference type="Rhea" id="RHEA-COMP:9702"/>
        <dbReference type="ChEBI" id="CHEBI:30616"/>
        <dbReference type="ChEBI" id="CHEBI:33019"/>
        <dbReference type="ChEBI" id="CHEBI:60039"/>
        <dbReference type="ChEBI" id="CHEBI:78442"/>
        <dbReference type="ChEBI" id="CHEBI:78532"/>
        <dbReference type="ChEBI" id="CHEBI:456215"/>
        <dbReference type="EC" id="6.1.1.15"/>
    </reaction>
</comment>
<dbReference type="Gene3D" id="3.90.960.10">
    <property type="entry name" value="YbaK/aminoacyl-tRNA synthetase-associated domain"/>
    <property type="match status" value="1"/>
</dbReference>
<dbReference type="eggNOG" id="KOG4163">
    <property type="taxonomic scope" value="Eukaryota"/>
</dbReference>
<reference evidence="12" key="1">
    <citation type="journal article" date="2016" name="Nat. Commun.">
        <title>Genome analysis of three Pneumocystis species reveals adaptation mechanisms to life exclusively in mammalian hosts.</title>
        <authorList>
            <person name="Ma L."/>
            <person name="Chen Z."/>
            <person name="Huang D.W."/>
            <person name="Kutty G."/>
            <person name="Ishihara M."/>
            <person name="Wang H."/>
            <person name="Abouelleil A."/>
            <person name="Bishop L."/>
            <person name="Davey E."/>
            <person name="Deng R."/>
            <person name="Deng X."/>
            <person name="Fan L."/>
            <person name="Fantoni G."/>
            <person name="Fitzgerald M."/>
            <person name="Gogineni E."/>
            <person name="Goldberg J.M."/>
            <person name="Handley G."/>
            <person name="Hu X."/>
            <person name="Huber C."/>
            <person name="Jiao X."/>
            <person name="Jones K."/>
            <person name="Levin J.Z."/>
            <person name="Liu Y."/>
            <person name="Macdonald P."/>
            <person name="Melnikov A."/>
            <person name="Raley C."/>
            <person name="Sassi M."/>
            <person name="Sherman B.T."/>
            <person name="Song X."/>
            <person name="Sykes S."/>
            <person name="Tran B."/>
            <person name="Walsh L."/>
            <person name="Xia Y."/>
            <person name="Yang J."/>
            <person name="Young S."/>
            <person name="Zeng Q."/>
            <person name="Zheng X."/>
            <person name="Stephens R."/>
            <person name="Nusbaum C."/>
            <person name="Birren B.W."/>
            <person name="Azadi P."/>
            <person name="Lempicki R.A."/>
            <person name="Cuomo C.A."/>
            <person name="Kovacs J.A."/>
        </authorList>
    </citation>
    <scope>NUCLEOTIDE SEQUENCE [LARGE SCALE GENOMIC DNA]</scope>
    <source>
        <strain evidence="12">B123</strain>
    </source>
</reference>
<dbReference type="NCBIfam" id="TIGR00408">
    <property type="entry name" value="proS_fam_I"/>
    <property type="match status" value="1"/>
</dbReference>
<evidence type="ECO:0000256" key="5">
    <source>
        <dbReference type="ARBA" id="ARBA00022840"/>
    </source>
</evidence>
<dbReference type="GO" id="GO:0002161">
    <property type="term" value="F:aminoacyl-tRNA deacylase activity"/>
    <property type="evidence" value="ECO:0007669"/>
    <property type="project" value="InterPro"/>
</dbReference>
<evidence type="ECO:0000256" key="4">
    <source>
        <dbReference type="ARBA" id="ARBA00022741"/>
    </source>
</evidence>
<dbReference type="OrthoDB" id="1350766at2759"/>
<dbReference type="InterPro" id="IPR016061">
    <property type="entry name" value="Pro-tRNA_ligase_II_C"/>
</dbReference>
<comment type="similarity">
    <text evidence="1">Belongs to the class-II aminoacyl-tRNA synthetase family.</text>
</comment>
<dbReference type="Pfam" id="PF00587">
    <property type="entry name" value="tRNA-synt_2b"/>
    <property type="match status" value="1"/>
</dbReference>
<dbReference type="Pfam" id="PF09180">
    <property type="entry name" value="ProRS-C_1"/>
    <property type="match status" value="1"/>
</dbReference>
<dbReference type="SUPFAM" id="SSF64586">
    <property type="entry name" value="C-terminal domain of ProRS"/>
    <property type="match status" value="1"/>
</dbReference>
<dbReference type="PANTHER" id="PTHR43382">
    <property type="entry name" value="PROLYL-TRNA SYNTHETASE"/>
    <property type="match status" value="1"/>
</dbReference>
<evidence type="ECO:0000256" key="1">
    <source>
        <dbReference type="ARBA" id="ARBA00008226"/>
    </source>
</evidence>
<evidence type="ECO:0000256" key="9">
    <source>
        <dbReference type="ARBA" id="ARBA00047671"/>
    </source>
</evidence>
<dbReference type="PRINTS" id="PR01046">
    <property type="entry name" value="TRNASYNTHPRO"/>
</dbReference>
<dbReference type="Gene3D" id="3.30.110.30">
    <property type="entry name" value="C-terminal domain of ProRS"/>
    <property type="match status" value="1"/>
</dbReference>
<gene>
    <name evidence="11" type="ORF">PNEG_00302</name>
</gene>
<dbReference type="SMART" id="SM00946">
    <property type="entry name" value="ProRS-C_1"/>
    <property type="match status" value="1"/>
</dbReference>
<dbReference type="HOGENOM" id="CLU_001882_4_1_1"/>
<dbReference type="InterPro" id="IPR002314">
    <property type="entry name" value="aa-tRNA-synt_IIb"/>
</dbReference>
<evidence type="ECO:0000256" key="2">
    <source>
        <dbReference type="ARBA" id="ARBA00012831"/>
    </source>
</evidence>
<organism evidence="11 12">
    <name type="scientific">Pneumocystis murina (strain B123)</name>
    <name type="common">Mouse pneumocystis pneumonia agent</name>
    <name type="synonym">Pneumocystis carinii f. sp. muris</name>
    <dbReference type="NCBI Taxonomy" id="1069680"/>
    <lineage>
        <taxon>Eukaryota</taxon>
        <taxon>Fungi</taxon>
        <taxon>Dikarya</taxon>
        <taxon>Ascomycota</taxon>
        <taxon>Taphrinomycotina</taxon>
        <taxon>Pneumocystomycetes</taxon>
        <taxon>Pneumocystaceae</taxon>
        <taxon>Pneumocystis</taxon>
    </lineage>
</organism>
<dbReference type="SUPFAM" id="SSF55681">
    <property type="entry name" value="Class II aaRS and biotin synthetases"/>
    <property type="match status" value="1"/>
</dbReference>
<dbReference type="InterPro" id="IPR036754">
    <property type="entry name" value="YbaK/aa-tRNA-synt-asso_dom_sf"/>
</dbReference>
<dbReference type="EMBL" id="AFWA02000001">
    <property type="protein sequence ID" value="EMR11272.1"/>
    <property type="molecule type" value="Genomic_DNA"/>
</dbReference>
<keyword evidence="3 11" id="KW-0436">Ligase</keyword>
<dbReference type="InterPro" id="IPR007214">
    <property type="entry name" value="YbaK/aa-tRNA-synth-assoc-dom"/>
</dbReference>
<dbReference type="AlphaFoldDB" id="M7NVH1"/>
<dbReference type="InterPro" id="IPR004499">
    <property type="entry name" value="Pro-tRNA-ligase_IIa_arc-type"/>
</dbReference>
<dbReference type="GO" id="GO:0005737">
    <property type="term" value="C:cytoplasm"/>
    <property type="evidence" value="ECO:0007669"/>
    <property type="project" value="InterPro"/>
</dbReference>
<dbReference type="Gene3D" id="3.30.930.10">
    <property type="entry name" value="Bira Bifunctional Protein, Domain 2"/>
    <property type="match status" value="1"/>
</dbReference>
<proteinExistence type="inferred from homology"/>
<keyword evidence="12" id="KW-1185">Reference proteome</keyword>